<evidence type="ECO:0000313" key="2">
    <source>
        <dbReference type="Proteomes" id="UP000688137"/>
    </source>
</evidence>
<protein>
    <submittedName>
        <fullName evidence="1">Uncharacterized protein</fullName>
    </submittedName>
</protein>
<proteinExistence type="predicted"/>
<keyword evidence="2" id="KW-1185">Reference proteome</keyword>
<dbReference type="AlphaFoldDB" id="A0A8S1JW27"/>
<name>A0A8S1JW27_PARPR</name>
<sequence length="152" mass="17800">MENLRESPIDTQQGYLKIIAQCQNLVECWKQRIRKTNSKLQLLERAFEFIPNSGDFCKELVSLSSEQEAIIIHLCKAVQYILKNFIILVDISQIKPLKMKKPFQIEQGKISSSDKSMSLIISIFLINYEQNQQFNDFTQCQYMKMNNIKSLK</sequence>
<comment type="caution">
    <text evidence="1">The sequence shown here is derived from an EMBL/GenBank/DDBJ whole genome shotgun (WGS) entry which is preliminary data.</text>
</comment>
<dbReference type="Proteomes" id="UP000688137">
    <property type="component" value="Unassembled WGS sequence"/>
</dbReference>
<dbReference type="EMBL" id="CAJJDM010000008">
    <property type="protein sequence ID" value="CAD8047114.1"/>
    <property type="molecule type" value="Genomic_DNA"/>
</dbReference>
<gene>
    <name evidence="1" type="ORF">PPRIM_AZ9-3.1.T0110266</name>
</gene>
<accession>A0A8S1JW27</accession>
<organism evidence="1 2">
    <name type="scientific">Paramecium primaurelia</name>
    <dbReference type="NCBI Taxonomy" id="5886"/>
    <lineage>
        <taxon>Eukaryota</taxon>
        <taxon>Sar</taxon>
        <taxon>Alveolata</taxon>
        <taxon>Ciliophora</taxon>
        <taxon>Intramacronucleata</taxon>
        <taxon>Oligohymenophorea</taxon>
        <taxon>Peniculida</taxon>
        <taxon>Parameciidae</taxon>
        <taxon>Paramecium</taxon>
    </lineage>
</organism>
<reference evidence="1" key="1">
    <citation type="submission" date="2021-01" db="EMBL/GenBank/DDBJ databases">
        <authorList>
            <consortium name="Genoscope - CEA"/>
            <person name="William W."/>
        </authorList>
    </citation>
    <scope>NUCLEOTIDE SEQUENCE</scope>
</reference>
<evidence type="ECO:0000313" key="1">
    <source>
        <dbReference type="EMBL" id="CAD8047114.1"/>
    </source>
</evidence>